<dbReference type="SFLD" id="SFLDS00057">
    <property type="entry name" value="Glutaminase/Asparaginase"/>
    <property type="match status" value="1"/>
</dbReference>
<evidence type="ECO:0000256" key="2">
    <source>
        <dbReference type="ARBA" id="ARBA00012920"/>
    </source>
</evidence>
<dbReference type="HOGENOM" id="CLU_019134_1_0_9"/>
<dbReference type="GO" id="GO:0006528">
    <property type="term" value="P:asparagine metabolic process"/>
    <property type="evidence" value="ECO:0007669"/>
    <property type="project" value="InterPro"/>
</dbReference>
<dbReference type="EMBL" id="CP002739">
    <property type="protein sequence ID" value="AEF16887.1"/>
    <property type="molecule type" value="Genomic_DNA"/>
</dbReference>
<dbReference type="PROSITE" id="PS00144">
    <property type="entry name" value="ASN_GLN_ASE_1"/>
    <property type="match status" value="1"/>
</dbReference>
<dbReference type="InterPro" id="IPR020827">
    <property type="entry name" value="Asparaginase/glutaminase_AS1"/>
</dbReference>
<reference evidence="11" key="1">
    <citation type="submission" date="2011-05" db="EMBL/GenBank/DDBJ databases">
        <title>Complete sequence of Thermoanaerobacterium xylanolyticum LX-11.</title>
        <authorList>
            <consortium name="US DOE Joint Genome Institute"/>
            <person name="Lucas S."/>
            <person name="Han J."/>
            <person name="Lapidus A."/>
            <person name="Cheng J.-F."/>
            <person name="Goodwin L."/>
            <person name="Pitluck S."/>
            <person name="Peters L."/>
            <person name="Mikhailova N."/>
            <person name="Lu M."/>
            <person name="Han C."/>
            <person name="Tapia R."/>
            <person name="Land M."/>
            <person name="Hauser L."/>
            <person name="Kyrpides N."/>
            <person name="Ivanova N."/>
            <person name="Pagani I."/>
            <person name="Hemme C."/>
            <person name="Woyke T."/>
        </authorList>
    </citation>
    <scope>NUCLEOTIDE SEQUENCE</scope>
    <source>
        <strain evidence="11">LX-11</strain>
    </source>
</reference>
<dbReference type="InterPro" id="IPR027474">
    <property type="entry name" value="L-asparaginase_N"/>
</dbReference>
<dbReference type="CDD" id="cd08964">
    <property type="entry name" value="L-asparaginase_II"/>
    <property type="match status" value="1"/>
</dbReference>
<evidence type="ECO:0000256" key="8">
    <source>
        <dbReference type="PROSITE-ProRule" id="PRU10100"/>
    </source>
</evidence>
<dbReference type="Gene3D" id="3.40.50.1170">
    <property type="entry name" value="L-asparaginase, N-terminal domain"/>
    <property type="match status" value="1"/>
</dbReference>
<feature type="domain" description="Asparaginase/glutaminase C-terminal" evidence="10">
    <location>
        <begin position="211"/>
        <end position="326"/>
    </location>
</feature>
<dbReference type="GO" id="GO:0004067">
    <property type="term" value="F:asparaginase activity"/>
    <property type="evidence" value="ECO:0007669"/>
    <property type="project" value="UniProtKB-UniRule"/>
</dbReference>
<evidence type="ECO:0000256" key="7">
    <source>
        <dbReference type="PROSITE-ProRule" id="PRU10099"/>
    </source>
</evidence>
<dbReference type="STRING" id="858215.Thexy_0846"/>
<dbReference type="PIRSF" id="PIRSF001220">
    <property type="entry name" value="L-ASNase_gatD"/>
    <property type="match status" value="1"/>
</dbReference>
<dbReference type="PIRSF" id="PIRSF500176">
    <property type="entry name" value="L_ASNase"/>
    <property type="match status" value="1"/>
</dbReference>
<dbReference type="SUPFAM" id="SSF53774">
    <property type="entry name" value="Glutaminase/Asparaginase"/>
    <property type="match status" value="1"/>
</dbReference>
<dbReference type="FunFam" id="3.40.50.1170:FF:000001">
    <property type="entry name" value="L-asparaginase 2"/>
    <property type="match status" value="1"/>
</dbReference>
<feature type="binding site" evidence="6">
    <location>
        <begin position="93"/>
        <end position="94"/>
    </location>
    <ligand>
        <name>substrate</name>
    </ligand>
</feature>
<evidence type="ECO:0000313" key="11">
    <source>
        <dbReference type="EMBL" id="AEF16887.1"/>
    </source>
</evidence>
<feature type="binding site" evidence="6">
    <location>
        <position position="60"/>
    </location>
    <ligand>
        <name>substrate</name>
    </ligand>
</feature>
<name>F6BJB9_THEXL</name>
<organism evidence="11 12">
    <name type="scientific">Thermoanaerobacterium xylanolyticum (strain ATCC 49914 / DSM 7097 / LX-11)</name>
    <dbReference type="NCBI Taxonomy" id="858215"/>
    <lineage>
        <taxon>Bacteria</taxon>
        <taxon>Bacillati</taxon>
        <taxon>Bacillota</taxon>
        <taxon>Clostridia</taxon>
        <taxon>Thermoanaerobacterales</taxon>
        <taxon>Thermoanaerobacteraceae</taxon>
        <taxon>Thermoanaerobacterium</taxon>
    </lineage>
</organism>
<dbReference type="PANTHER" id="PTHR11707:SF28">
    <property type="entry name" value="60 KDA LYSOPHOSPHOLIPASE"/>
    <property type="match status" value="1"/>
</dbReference>
<accession>F6BJB9</accession>
<dbReference type="AlphaFoldDB" id="F6BJB9"/>
<dbReference type="Gene3D" id="3.40.50.40">
    <property type="match status" value="1"/>
</dbReference>
<dbReference type="InterPro" id="IPR040919">
    <property type="entry name" value="Asparaginase_C"/>
</dbReference>
<proteinExistence type="inferred from homology"/>
<dbReference type="KEGG" id="txy:Thexy_0846"/>
<feature type="active site" evidence="8">
    <location>
        <position position="93"/>
    </location>
</feature>
<dbReference type="PRINTS" id="PR00139">
    <property type="entry name" value="ASNGLNASE"/>
</dbReference>
<evidence type="ECO:0000256" key="4">
    <source>
        <dbReference type="ARBA" id="ARBA00049366"/>
    </source>
</evidence>
<keyword evidence="3 11" id="KW-0378">Hydrolase</keyword>
<dbReference type="PANTHER" id="PTHR11707">
    <property type="entry name" value="L-ASPARAGINASE"/>
    <property type="match status" value="1"/>
</dbReference>
<comment type="catalytic activity">
    <reaction evidence="4">
        <text>L-asparagine + H2O = L-aspartate + NH4(+)</text>
        <dbReference type="Rhea" id="RHEA:21016"/>
        <dbReference type="ChEBI" id="CHEBI:15377"/>
        <dbReference type="ChEBI" id="CHEBI:28938"/>
        <dbReference type="ChEBI" id="CHEBI:29991"/>
        <dbReference type="ChEBI" id="CHEBI:58048"/>
        <dbReference type="EC" id="3.5.1.1"/>
    </reaction>
</comment>
<feature type="active site" evidence="7">
    <location>
        <position position="16"/>
    </location>
</feature>
<evidence type="ECO:0000256" key="1">
    <source>
        <dbReference type="ARBA" id="ARBA00010518"/>
    </source>
</evidence>
<dbReference type="InterPro" id="IPR037152">
    <property type="entry name" value="L-asparaginase_N_sf"/>
</dbReference>
<dbReference type="SMR" id="F6BJB9"/>
<keyword evidence="12" id="KW-1185">Reference proteome</keyword>
<evidence type="ECO:0000256" key="6">
    <source>
        <dbReference type="PIRSR" id="PIRSR001220-2"/>
    </source>
</evidence>
<protein>
    <recommendedName>
        <fullName evidence="2">asparaginase</fullName>
        <ecNumber evidence="2">3.5.1.1</ecNumber>
    </recommendedName>
</protein>
<dbReference type="SMART" id="SM00870">
    <property type="entry name" value="Asparaginase"/>
    <property type="match status" value="1"/>
</dbReference>
<evidence type="ECO:0000259" key="10">
    <source>
        <dbReference type="Pfam" id="PF17763"/>
    </source>
</evidence>
<evidence type="ECO:0000259" key="9">
    <source>
        <dbReference type="Pfam" id="PF00710"/>
    </source>
</evidence>
<evidence type="ECO:0000256" key="5">
    <source>
        <dbReference type="PIRSR" id="PIRSR001220-1"/>
    </source>
</evidence>
<evidence type="ECO:0000313" key="12">
    <source>
        <dbReference type="Proteomes" id="UP000007239"/>
    </source>
</evidence>
<dbReference type="PROSITE" id="PS51732">
    <property type="entry name" value="ASN_GLN_ASE_3"/>
    <property type="match status" value="1"/>
</dbReference>
<dbReference type="InterPro" id="IPR004550">
    <property type="entry name" value="AsnASE_II"/>
</dbReference>
<dbReference type="InterPro" id="IPR027475">
    <property type="entry name" value="Asparaginase/glutaminase_AS2"/>
</dbReference>
<feature type="active site" description="O-isoaspartyl threonine intermediate" evidence="5">
    <location>
        <position position="16"/>
    </location>
</feature>
<dbReference type="EC" id="3.5.1.1" evidence="2"/>
<dbReference type="PROSITE" id="PS00917">
    <property type="entry name" value="ASN_GLN_ASE_2"/>
    <property type="match status" value="1"/>
</dbReference>
<dbReference type="InterPro" id="IPR036152">
    <property type="entry name" value="Asp/glu_Ase-like_sf"/>
</dbReference>
<feature type="domain" description="L-asparaginase N-terminal" evidence="9">
    <location>
        <begin position="7"/>
        <end position="197"/>
    </location>
</feature>
<evidence type="ECO:0000256" key="3">
    <source>
        <dbReference type="ARBA" id="ARBA00022801"/>
    </source>
</evidence>
<dbReference type="InterPro" id="IPR006034">
    <property type="entry name" value="Asparaginase/glutaminase-like"/>
</dbReference>
<dbReference type="Proteomes" id="UP000007239">
    <property type="component" value="Chromosome"/>
</dbReference>
<comment type="similarity">
    <text evidence="1">Belongs to the asparaginase 1 family.</text>
</comment>
<dbReference type="RefSeq" id="WP_013787633.1">
    <property type="nucleotide sequence ID" value="NC_015555.1"/>
</dbReference>
<dbReference type="Pfam" id="PF00710">
    <property type="entry name" value="Asparaginase"/>
    <property type="match status" value="1"/>
</dbReference>
<gene>
    <name evidence="11" type="ordered locus">Thexy_0846</name>
</gene>
<sequence length="330" mass="36090">MKSLSKKVAIVFTGGTIAMAMNKDKNSFVPALTGYEIMKLFNNHFDDVEIEIVDFGNYPSPHITIDLLKKLKSVILSLLNRSDICGVVVTHGTDTLEESAYFLDLTLDFSKPVILTGSMRNVSEDEYDGINNIKASIRVAINEKSIGKGVLVVFNNKIFAASEVVKISTSSLDAFCSPMLGPIGFVDTDKVIFYRNIIPQKKILTDAVEEKVSLLKTVIGMDDKLIKFCVDSGDKGIVIEGTGRGNVTPTMVEGIKYALANNVIVVIVSRCLTGRVLDTYGYKGGGKELVSIGAILGENLNGLKARIKLMLSLGYSNNYEEIKRMFQSAY</sequence>
<dbReference type="InterPro" id="IPR027473">
    <property type="entry name" value="L-asparaginase_C"/>
</dbReference>
<dbReference type="eggNOG" id="COG0252">
    <property type="taxonomic scope" value="Bacteria"/>
</dbReference>
<dbReference type="Pfam" id="PF17763">
    <property type="entry name" value="Asparaginase_C"/>
    <property type="match status" value="1"/>
</dbReference>